<accession>A0ABW2HC76</accession>
<comment type="caution">
    <text evidence="2">The sequence shown here is derived from an EMBL/GenBank/DDBJ whole genome shotgun (WGS) entry which is preliminary data.</text>
</comment>
<sequence>MSGTWSTPAAWPAGWYQDAQDAGALRYWDGQDWTMHTAPAVGAFPGAALPELPDFDLAS</sequence>
<name>A0ABW2HC76_9MICO</name>
<protein>
    <submittedName>
        <fullName evidence="2">DUF2510 domain-containing protein</fullName>
    </submittedName>
</protein>
<gene>
    <name evidence="2" type="ORF">ACFQRL_03505</name>
</gene>
<dbReference type="InterPro" id="IPR018929">
    <property type="entry name" value="DUF2510"/>
</dbReference>
<dbReference type="EMBL" id="JBHTBE010000001">
    <property type="protein sequence ID" value="MFC7268027.1"/>
    <property type="molecule type" value="Genomic_DNA"/>
</dbReference>
<proteinExistence type="predicted"/>
<keyword evidence="3" id="KW-1185">Reference proteome</keyword>
<dbReference type="Pfam" id="PF10708">
    <property type="entry name" value="DUF2510"/>
    <property type="match status" value="1"/>
</dbReference>
<feature type="domain" description="DUF2510" evidence="1">
    <location>
        <begin position="13"/>
        <end position="45"/>
    </location>
</feature>
<organism evidence="2 3">
    <name type="scientific">Microbacterium fluvii</name>
    <dbReference type="NCBI Taxonomy" id="415215"/>
    <lineage>
        <taxon>Bacteria</taxon>
        <taxon>Bacillati</taxon>
        <taxon>Actinomycetota</taxon>
        <taxon>Actinomycetes</taxon>
        <taxon>Micrococcales</taxon>
        <taxon>Microbacteriaceae</taxon>
        <taxon>Microbacterium</taxon>
    </lineage>
</organism>
<dbReference type="RefSeq" id="WP_262872947.1">
    <property type="nucleotide sequence ID" value="NZ_BAABKW010000005.1"/>
</dbReference>
<evidence type="ECO:0000313" key="3">
    <source>
        <dbReference type="Proteomes" id="UP001596507"/>
    </source>
</evidence>
<dbReference type="Proteomes" id="UP001596507">
    <property type="component" value="Unassembled WGS sequence"/>
</dbReference>
<evidence type="ECO:0000313" key="2">
    <source>
        <dbReference type="EMBL" id="MFC7268027.1"/>
    </source>
</evidence>
<evidence type="ECO:0000259" key="1">
    <source>
        <dbReference type="Pfam" id="PF10708"/>
    </source>
</evidence>
<reference evidence="3" key="1">
    <citation type="journal article" date="2019" name="Int. J. Syst. Evol. Microbiol.">
        <title>The Global Catalogue of Microorganisms (GCM) 10K type strain sequencing project: providing services to taxonomists for standard genome sequencing and annotation.</title>
        <authorList>
            <consortium name="The Broad Institute Genomics Platform"/>
            <consortium name="The Broad Institute Genome Sequencing Center for Infectious Disease"/>
            <person name="Wu L."/>
            <person name="Ma J."/>
        </authorList>
    </citation>
    <scope>NUCLEOTIDE SEQUENCE [LARGE SCALE GENOMIC DNA]</scope>
    <source>
        <strain evidence="3">CGMCC 1.15772</strain>
    </source>
</reference>